<gene>
    <name evidence="2" type="ORF">SLS53_004368</name>
</gene>
<reference evidence="2 3" key="1">
    <citation type="journal article" date="2023" name="PLoS ONE">
        <title>Cytospora paraplurivora sp. nov. isolated from orchards with fruit tree decline syndrome in Ontario, Canada.</title>
        <authorList>
            <person name="Ilyukhin E."/>
            <person name="Nguyen H.D.T."/>
            <person name="Castle A.J."/>
            <person name="Ellouze W."/>
        </authorList>
    </citation>
    <scope>NUCLEOTIDE SEQUENCE [LARGE SCALE GENOMIC DNA]</scope>
    <source>
        <strain evidence="2 3">FDS-564</strain>
    </source>
</reference>
<accession>A0AAN9YFY5</accession>
<feature type="region of interest" description="Disordered" evidence="1">
    <location>
        <begin position="99"/>
        <end position="121"/>
    </location>
</feature>
<comment type="caution">
    <text evidence="2">The sequence shown here is derived from an EMBL/GenBank/DDBJ whole genome shotgun (WGS) entry which is preliminary data.</text>
</comment>
<organism evidence="2 3">
    <name type="scientific">Cytospora paraplurivora</name>
    <dbReference type="NCBI Taxonomy" id="2898453"/>
    <lineage>
        <taxon>Eukaryota</taxon>
        <taxon>Fungi</taxon>
        <taxon>Dikarya</taxon>
        <taxon>Ascomycota</taxon>
        <taxon>Pezizomycotina</taxon>
        <taxon>Sordariomycetes</taxon>
        <taxon>Sordariomycetidae</taxon>
        <taxon>Diaporthales</taxon>
        <taxon>Cytosporaceae</taxon>
        <taxon>Cytospora</taxon>
    </lineage>
</organism>
<keyword evidence="3" id="KW-1185">Reference proteome</keyword>
<sequence>MLSLILSIVYNCRTANTWSNDLALAVTHFTDNRLSFGILFGCTDKIELQVVNRLAKSQEQSFHPILLVGILAELERERMAEVVESSIDRIEEAIFDMDTGTSSGRKSSESSEDGSYPGGSRAARRTVWLNTTFLRNRLEVWKTQMSKMMEHVDEISAKIISVTDEDAPFGDSVYPDEDKRLLRIGDLIKDRLRALIEEFEEKMEECTMRVDGMAMATQWVLTKLLDFNILLL</sequence>
<proteinExistence type="predicted"/>
<dbReference type="Proteomes" id="UP001320245">
    <property type="component" value="Unassembled WGS sequence"/>
</dbReference>
<evidence type="ECO:0000256" key="1">
    <source>
        <dbReference type="SAM" id="MobiDB-lite"/>
    </source>
</evidence>
<dbReference type="AlphaFoldDB" id="A0AAN9YFY5"/>
<dbReference type="EMBL" id="JAJSPL020000014">
    <property type="protein sequence ID" value="KAK7743283.1"/>
    <property type="molecule type" value="Genomic_DNA"/>
</dbReference>
<protein>
    <submittedName>
        <fullName evidence="2">Uncharacterized protein</fullName>
    </submittedName>
</protein>
<evidence type="ECO:0000313" key="3">
    <source>
        <dbReference type="Proteomes" id="UP001320245"/>
    </source>
</evidence>
<evidence type="ECO:0000313" key="2">
    <source>
        <dbReference type="EMBL" id="KAK7743283.1"/>
    </source>
</evidence>
<name>A0AAN9YFY5_9PEZI</name>